<feature type="compositionally biased region" description="Acidic residues" evidence="6">
    <location>
        <begin position="432"/>
        <end position="450"/>
    </location>
</feature>
<dbReference type="InterPro" id="IPR001611">
    <property type="entry name" value="Leu-rich_rpt"/>
</dbReference>
<dbReference type="SUPFAM" id="SSF52540">
    <property type="entry name" value="P-loop containing nucleoside triphosphate hydrolases"/>
    <property type="match status" value="1"/>
</dbReference>
<evidence type="ECO:0000259" key="8">
    <source>
        <dbReference type="Pfam" id="PF18052"/>
    </source>
</evidence>
<dbReference type="InterPro" id="IPR058922">
    <property type="entry name" value="WHD_DRP"/>
</dbReference>
<dbReference type="Pfam" id="PF23559">
    <property type="entry name" value="WHD_DRP"/>
    <property type="match status" value="1"/>
</dbReference>
<dbReference type="EMBL" id="JBDFQZ010000006">
    <property type="protein sequence ID" value="KAK9713876.1"/>
    <property type="molecule type" value="Genomic_DNA"/>
</dbReference>
<feature type="region of interest" description="Disordered" evidence="6">
    <location>
        <begin position="432"/>
        <end position="469"/>
    </location>
</feature>
<dbReference type="Pfam" id="PF00931">
    <property type="entry name" value="NB-ARC"/>
    <property type="match status" value="1"/>
</dbReference>
<dbReference type="InterPro" id="IPR056789">
    <property type="entry name" value="LRR_R13L1-DRL21"/>
</dbReference>
<protein>
    <submittedName>
        <fullName evidence="11">Uncharacterized protein</fullName>
    </submittedName>
</protein>
<evidence type="ECO:0000256" key="1">
    <source>
        <dbReference type="ARBA" id="ARBA00022614"/>
    </source>
</evidence>
<dbReference type="InterPro" id="IPR042197">
    <property type="entry name" value="Apaf_helical"/>
</dbReference>
<dbReference type="PRINTS" id="PR00364">
    <property type="entry name" value="DISEASERSIST"/>
</dbReference>
<keyword evidence="2" id="KW-0677">Repeat</keyword>
<proteinExistence type="predicted"/>
<dbReference type="InterPro" id="IPR027417">
    <property type="entry name" value="P-loop_NTPase"/>
</dbReference>
<dbReference type="Gene3D" id="1.10.8.430">
    <property type="entry name" value="Helical domain of apoptotic protease-activating factors"/>
    <property type="match status" value="1"/>
</dbReference>
<gene>
    <name evidence="11" type="ORF">RND81_06G056500</name>
</gene>
<evidence type="ECO:0000313" key="12">
    <source>
        <dbReference type="Proteomes" id="UP001443914"/>
    </source>
</evidence>
<evidence type="ECO:0000256" key="5">
    <source>
        <dbReference type="ARBA" id="ARBA00022840"/>
    </source>
</evidence>
<dbReference type="SMART" id="SM00369">
    <property type="entry name" value="LRR_TYP"/>
    <property type="match status" value="3"/>
</dbReference>
<evidence type="ECO:0000259" key="10">
    <source>
        <dbReference type="Pfam" id="PF25019"/>
    </source>
</evidence>
<dbReference type="PROSITE" id="PS51450">
    <property type="entry name" value="LRR"/>
    <property type="match status" value="1"/>
</dbReference>
<dbReference type="Proteomes" id="UP001443914">
    <property type="component" value="Unassembled WGS sequence"/>
</dbReference>
<dbReference type="InterPro" id="IPR003591">
    <property type="entry name" value="Leu-rich_rpt_typical-subtyp"/>
</dbReference>
<evidence type="ECO:0000313" key="11">
    <source>
        <dbReference type="EMBL" id="KAK9713876.1"/>
    </source>
</evidence>
<keyword evidence="5" id="KW-0067">ATP-binding</keyword>
<feature type="domain" description="NB-ARC" evidence="7">
    <location>
        <begin position="187"/>
        <end position="286"/>
    </location>
</feature>
<organism evidence="11 12">
    <name type="scientific">Saponaria officinalis</name>
    <name type="common">Common soapwort</name>
    <name type="synonym">Lychnis saponaria</name>
    <dbReference type="NCBI Taxonomy" id="3572"/>
    <lineage>
        <taxon>Eukaryota</taxon>
        <taxon>Viridiplantae</taxon>
        <taxon>Streptophyta</taxon>
        <taxon>Embryophyta</taxon>
        <taxon>Tracheophyta</taxon>
        <taxon>Spermatophyta</taxon>
        <taxon>Magnoliopsida</taxon>
        <taxon>eudicotyledons</taxon>
        <taxon>Gunneridae</taxon>
        <taxon>Pentapetalae</taxon>
        <taxon>Caryophyllales</taxon>
        <taxon>Caryophyllaceae</taxon>
        <taxon>Caryophylleae</taxon>
        <taxon>Saponaria</taxon>
    </lineage>
</organism>
<dbReference type="Pfam" id="PF25019">
    <property type="entry name" value="LRR_R13L1-DRL21"/>
    <property type="match status" value="1"/>
</dbReference>
<feature type="domain" description="Disease resistance protein winged helix" evidence="9">
    <location>
        <begin position="378"/>
        <end position="434"/>
    </location>
</feature>
<evidence type="ECO:0000259" key="7">
    <source>
        <dbReference type="Pfam" id="PF00931"/>
    </source>
</evidence>
<dbReference type="PANTHER" id="PTHR36766:SF40">
    <property type="entry name" value="DISEASE RESISTANCE PROTEIN RGA3"/>
    <property type="match status" value="1"/>
</dbReference>
<dbReference type="InterPro" id="IPR036388">
    <property type="entry name" value="WH-like_DNA-bd_sf"/>
</dbReference>
<dbReference type="Gene3D" id="3.40.50.300">
    <property type="entry name" value="P-loop containing nucleotide triphosphate hydrolases"/>
    <property type="match status" value="1"/>
</dbReference>
<sequence>MAGEAVLLDLAINAAMAMGQLLKARAIDEMKLALGLKDELEKLRTKFSDLQPFLMDVASAKHADQRTQVTAWLQKVKDAAYCADDIMDDYAYELLRRELEQNRLFKKKFCDFFSRHNPFIFRVKMSHKVRNALAIFDDLESKAKNIGLKQADMTRDGIAGTWTDNYDGSSNLSQARQYAAANATEFVGREDDEEKLLEMLCHPITSKKEVLDNVDTIIKRLQEKLKKKKYLLVLDDVWCTDQELWSSLKNALQRIGGLQGSVILITTRINEVATRSGAVHKHFLKQKAFTDVTSPNVSIREKVGRRIVNKYEDVPLAIKAIGAILQSKQYPREWEAIENSDVWDLPQSDQNQILPSLRLSYNHLPSPAMKQCFAYCAVFLKKYNFEKDELVDIWLAQGFLHGSEKRNLTMEEVGEEYVKVLHNYSLFQEVVEEEEDDDDDDDDSDDDNGEGGDGNDNTNDNDDDDDDDEARYKMHDLVHDLAVDVSGKDVLFWKSKEQVIDNCRHLVLTDTAVVEKISQLPITNTLRKLRTISSGLPPNVLAYSKYLRTLTVDACEIKEVPSSIGLLKHLRFLSLSYNPIETLPDTIGKLYLLQTLRLLGCDSVKVLPTAVYRLVKLIHIPTTTSMHASRGLQQLPELQTLPHLALSSNDDKWSIDELETLNKLRGEIHISGLEHVKTKEKARKADLAGKANVAKLILVWAKKREELTTGSYDEDVLDGLQPHPNITSLELKNFYGLMFPSWMMRMAVVSKNGSNPTPLNNITSLKLRNCRRCQTLPKLGQLPCLKYLTLSKLDIECIEIDFYGVPQYQSNSSVKHASFPSLTKLEISKCHSLKAWVSSPSREATNVFPCLEVLRVTNCPGLETMPALDFQSLKKLKLRNVGIQSFSVGSPKVNLMLETLEISLCKKLVSLPSELRYSASLKTMEDNPVYILKPNITSLNDLCISRCEALKNIPTSLEGCTSLTTLRIEDCPSINGPLPDFSKLQNLEELYKNGNPIELMLSMLKAVEHLPCLTTLEMGSPNIESLPEQLKLLTGIKVLAIRNFDDLAELHIWVAHLSSLEELWLGRCSNLKHLPSKEVFLQMTRLRELHIWECPILAESCGNVNAPDWSKISRIPFEI</sequence>
<evidence type="ECO:0000256" key="3">
    <source>
        <dbReference type="ARBA" id="ARBA00022741"/>
    </source>
</evidence>
<dbReference type="Gene3D" id="1.20.5.4130">
    <property type="match status" value="1"/>
</dbReference>
<dbReference type="InterPro" id="IPR041118">
    <property type="entry name" value="Rx_N"/>
</dbReference>
<dbReference type="PANTHER" id="PTHR36766">
    <property type="entry name" value="PLANT BROAD-SPECTRUM MILDEW RESISTANCE PROTEIN RPW8"/>
    <property type="match status" value="1"/>
</dbReference>
<accession>A0AAW1K7W3</accession>
<dbReference type="Gene3D" id="1.10.10.10">
    <property type="entry name" value="Winged helix-like DNA-binding domain superfamily/Winged helix DNA-binding domain"/>
    <property type="match status" value="1"/>
</dbReference>
<dbReference type="AlphaFoldDB" id="A0AAW1K7W3"/>
<dbReference type="Pfam" id="PF18052">
    <property type="entry name" value="Rx_N"/>
    <property type="match status" value="1"/>
</dbReference>
<dbReference type="GO" id="GO:0005524">
    <property type="term" value="F:ATP binding"/>
    <property type="evidence" value="ECO:0007669"/>
    <property type="project" value="UniProtKB-KW"/>
</dbReference>
<dbReference type="GO" id="GO:0051707">
    <property type="term" value="P:response to other organism"/>
    <property type="evidence" value="ECO:0007669"/>
    <property type="project" value="UniProtKB-ARBA"/>
</dbReference>
<evidence type="ECO:0000256" key="4">
    <source>
        <dbReference type="ARBA" id="ARBA00022821"/>
    </source>
</evidence>
<feature type="domain" description="Disease resistance N-terminal" evidence="8">
    <location>
        <begin position="22"/>
        <end position="105"/>
    </location>
</feature>
<keyword evidence="4" id="KW-0611">Plant defense</keyword>
<evidence type="ECO:0000256" key="2">
    <source>
        <dbReference type="ARBA" id="ARBA00022737"/>
    </source>
</evidence>
<dbReference type="Gene3D" id="3.80.10.10">
    <property type="entry name" value="Ribonuclease Inhibitor"/>
    <property type="match status" value="3"/>
</dbReference>
<dbReference type="GO" id="GO:0006952">
    <property type="term" value="P:defense response"/>
    <property type="evidence" value="ECO:0007669"/>
    <property type="project" value="UniProtKB-KW"/>
</dbReference>
<keyword evidence="1" id="KW-0433">Leucine-rich repeat</keyword>
<comment type="caution">
    <text evidence="11">The sequence shown here is derived from an EMBL/GenBank/DDBJ whole genome shotgun (WGS) entry which is preliminary data.</text>
</comment>
<evidence type="ECO:0000259" key="9">
    <source>
        <dbReference type="Pfam" id="PF23559"/>
    </source>
</evidence>
<feature type="compositionally biased region" description="Acidic residues" evidence="6">
    <location>
        <begin position="459"/>
        <end position="469"/>
    </location>
</feature>
<dbReference type="GO" id="GO:0043531">
    <property type="term" value="F:ADP binding"/>
    <property type="evidence" value="ECO:0007669"/>
    <property type="project" value="InterPro"/>
</dbReference>
<keyword evidence="12" id="KW-1185">Reference proteome</keyword>
<evidence type="ECO:0000256" key="6">
    <source>
        <dbReference type="SAM" id="MobiDB-lite"/>
    </source>
</evidence>
<feature type="domain" description="R13L1/DRL21-like LRR repeat region" evidence="10">
    <location>
        <begin position="655"/>
        <end position="792"/>
    </location>
</feature>
<dbReference type="SUPFAM" id="SSF52058">
    <property type="entry name" value="L domain-like"/>
    <property type="match status" value="2"/>
</dbReference>
<reference evidence="11" key="1">
    <citation type="submission" date="2024-03" db="EMBL/GenBank/DDBJ databases">
        <title>WGS assembly of Saponaria officinalis var. Norfolk2.</title>
        <authorList>
            <person name="Jenkins J."/>
            <person name="Shu S."/>
            <person name="Grimwood J."/>
            <person name="Barry K."/>
            <person name="Goodstein D."/>
            <person name="Schmutz J."/>
            <person name="Leebens-Mack J."/>
            <person name="Osbourn A."/>
        </authorList>
    </citation>
    <scope>NUCLEOTIDE SEQUENCE [LARGE SCALE GENOMIC DNA]</scope>
    <source>
        <strain evidence="11">JIC</strain>
    </source>
</reference>
<dbReference type="InterPro" id="IPR032675">
    <property type="entry name" value="LRR_dom_sf"/>
</dbReference>
<dbReference type="InterPro" id="IPR002182">
    <property type="entry name" value="NB-ARC"/>
</dbReference>
<keyword evidence="3" id="KW-0547">Nucleotide-binding</keyword>
<name>A0AAW1K7W3_SAPOF</name>